<dbReference type="InterPro" id="IPR015890">
    <property type="entry name" value="Chorismate_C"/>
</dbReference>
<dbReference type="EMBL" id="CABL01000018">
    <property type="protein sequence ID" value="CBH75969.1"/>
    <property type="molecule type" value="Genomic_DNA"/>
</dbReference>
<dbReference type="InterPro" id="IPR019999">
    <property type="entry name" value="Anth_synth_I-like"/>
</dbReference>
<name>E6PHN1_9ZZZZ</name>
<dbReference type="Pfam" id="PF04715">
    <property type="entry name" value="Anth_synt_I_N"/>
    <property type="match status" value="1"/>
</dbReference>
<keyword evidence="6 11" id="KW-0456">Lyase</keyword>
<comment type="subunit">
    <text evidence="2">Heterotetramer consisting of two non-identical subunits: a beta subunit (TrpG) and a large alpha subunit (TrpE).</text>
</comment>
<evidence type="ECO:0000256" key="4">
    <source>
        <dbReference type="ARBA" id="ARBA00022723"/>
    </source>
</evidence>
<accession>E6PHN1</accession>
<dbReference type="GO" id="GO:0046872">
    <property type="term" value="F:metal ion binding"/>
    <property type="evidence" value="ECO:0007669"/>
    <property type="project" value="UniProtKB-KW"/>
</dbReference>
<dbReference type="GO" id="GO:0000162">
    <property type="term" value="P:L-tryptophan biosynthetic process"/>
    <property type="evidence" value="ECO:0007669"/>
    <property type="project" value="TreeGrafter"/>
</dbReference>
<dbReference type="AlphaFoldDB" id="E6PHN1"/>
<sequence>MRSPLTNNVRTRTIASDTLTPILAYRALAQPGASCLLESVDAGGTLSRYSFVGLDYRASKCFESTPTMYDEIRAFVDAFRPPGEAPPGGGALLAFSYDAARAQARLNVRPPDDPKMPAAVVSIPGTWLIFDHYTHSLTLWCCDDASGELDARIDDYVARLLEARASLPGAFRAHGPIHVSMDRSGYLALVDRAQRAIEDGDVYQLQLGIRFDAALEGDPLDCYRALRRLNPSPYMFFVDTEFGALFGASPEFLVRLDGRRARIRPLAGTRARGASPESDARIAAELLADEKERAEHVMLVDLGRNDLGSVCKLGSVRVEELLQIERYSHVMHIVSDCVGELREDCDALDLFAAGFPAGTVTGTPKVRAMEIIDDWEPVTRGFYAGSVGRWSFEGDFDSCITLRSLHARDGRIWWQASAGIVADSVPASEYAEILQKTRIARAMLGLDNEEVTK</sequence>
<evidence type="ECO:0000259" key="9">
    <source>
        <dbReference type="Pfam" id="PF00425"/>
    </source>
</evidence>
<dbReference type="GO" id="GO:0004049">
    <property type="term" value="F:anthranilate synthase activity"/>
    <property type="evidence" value="ECO:0007669"/>
    <property type="project" value="UniProtKB-EC"/>
</dbReference>
<comment type="caution">
    <text evidence="11">The sequence shown here is derived from an EMBL/GenBank/DDBJ whole genome shotgun (WGS) entry which is preliminary data.</text>
</comment>
<evidence type="ECO:0000256" key="3">
    <source>
        <dbReference type="ARBA" id="ARBA00020653"/>
    </source>
</evidence>
<dbReference type="InterPro" id="IPR005801">
    <property type="entry name" value="ADC_synthase"/>
</dbReference>
<evidence type="ECO:0000256" key="1">
    <source>
        <dbReference type="ARBA" id="ARBA00001946"/>
    </source>
</evidence>
<feature type="domain" description="Chorismate-utilising enzyme C-terminal" evidence="9">
    <location>
        <begin position="183"/>
        <end position="436"/>
    </location>
</feature>
<dbReference type="InterPro" id="IPR006805">
    <property type="entry name" value="Anth_synth_I_N"/>
</dbReference>
<comment type="cofactor">
    <cofactor evidence="1">
        <name>Mg(2+)</name>
        <dbReference type="ChEBI" id="CHEBI:18420"/>
    </cofactor>
</comment>
<organism evidence="11">
    <name type="scientific">mine drainage metagenome</name>
    <dbReference type="NCBI Taxonomy" id="410659"/>
    <lineage>
        <taxon>unclassified sequences</taxon>
        <taxon>metagenomes</taxon>
        <taxon>ecological metagenomes</taxon>
    </lineage>
</organism>
<reference evidence="11" key="1">
    <citation type="submission" date="2009-10" db="EMBL/GenBank/DDBJ databases">
        <title>Diversity of trophic interactions inside an arsenic-rich microbial ecosystem.</title>
        <authorList>
            <person name="Bertin P.N."/>
            <person name="Heinrich-Salmeron A."/>
            <person name="Pelletier E."/>
            <person name="Goulhen-Chollet F."/>
            <person name="Arsene-Ploetze F."/>
            <person name="Gallien S."/>
            <person name="Calteau A."/>
            <person name="Vallenet D."/>
            <person name="Casiot C."/>
            <person name="Chane-Woon-Ming B."/>
            <person name="Giloteaux L."/>
            <person name="Barakat M."/>
            <person name="Bonnefoy V."/>
            <person name="Bruneel O."/>
            <person name="Chandler M."/>
            <person name="Cleiss J."/>
            <person name="Duran R."/>
            <person name="Elbaz-Poulichet F."/>
            <person name="Fonknechten N."/>
            <person name="Lauga B."/>
            <person name="Mornico D."/>
            <person name="Ortet P."/>
            <person name="Schaeffer C."/>
            <person name="Siguier P."/>
            <person name="Alexander Thil Smith A."/>
            <person name="Van Dorsselaer A."/>
            <person name="Weissenbach J."/>
            <person name="Medigue C."/>
            <person name="Le Paslier D."/>
        </authorList>
    </citation>
    <scope>NUCLEOTIDE SEQUENCE</scope>
</reference>
<dbReference type="Gene3D" id="3.60.120.10">
    <property type="entry name" value="Anthranilate synthase"/>
    <property type="match status" value="1"/>
</dbReference>
<protein>
    <recommendedName>
        <fullName evidence="3">Anthranilate synthase component 1</fullName>
    </recommendedName>
</protein>
<dbReference type="PANTHER" id="PTHR11236:SF48">
    <property type="entry name" value="ISOCHORISMATE SYNTHASE MENF"/>
    <property type="match status" value="1"/>
</dbReference>
<dbReference type="PRINTS" id="PR00095">
    <property type="entry name" value="ANTSNTHASEI"/>
</dbReference>
<evidence type="ECO:0000256" key="8">
    <source>
        <dbReference type="ARBA" id="ARBA00047683"/>
    </source>
</evidence>
<comment type="function">
    <text evidence="7">Part of a heterotetrameric complex that catalyzes the two-step biosynthesis of anthranilate, an intermediate in the biosynthesis of L-tryptophan. In the first step, the glutamine-binding beta subunit (TrpG) of anthranilate synthase (AS) provides the glutamine amidotransferase activity which generates ammonia as a substrate that, along with chorismate, is used in the second step, catalyzed by the large alpha subunit of AS (TrpE) to produce anthranilate. In the absence of TrpG, TrpE can synthesize anthranilate directly from chorismate and high concentrations of ammonia.</text>
</comment>
<evidence type="ECO:0000256" key="7">
    <source>
        <dbReference type="ARBA" id="ARBA00025634"/>
    </source>
</evidence>
<proteinExistence type="predicted"/>
<evidence type="ECO:0000313" key="11">
    <source>
        <dbReference type="EMBL" id="CBH75969.1"/>
    </source>
</evidence>
<comment type="catalytic activity">
    <reaction evidence="8">
        <text>chorismate + L-glutamine = anthranilate + pyruvate + L-glutamate + H(+)</text>
        <dbReference type="Rhea" id="RHEA:21732"/>
        <dbReference type="ChEBI" id="CHEBI:15361"/>
        <dbReference type="ChEBI" id="CHEBI:15378"/>
        <dbReference type="ChEBI" id="CHEBI:16567"/>
        <dbReference type="ChEBI" id="CHEBI:29748"/>
        <dbReference type="ChEBI" id="CHEBI:29985"/>
        <dbReference type="ChEBI" id="CHEBI:58359"/>
        <dbReference type="EC" id="4.1.3.27"/>
    </reaction>
</comment>
<feature type="domain" description="Anthranilate synthase component I N-terminal" evidence="10">
    <location>
        <begin position="17"/>
        <end position="139"/>
    </location>
</feature>
<evidence type="ECO:0000256" key="5">
    <source>
        <dbReference type="ARBA" id="ARBA00022842"/>
    </source>
</evidence>
<dbReference type="Pfam" id="PF00425">
    <property type="entry name" value="Chorismate_bind"/>
    <property type="match status" value="1"/>
</dbReference>
<keyword evidence="4" id="KW-0479">Metal-binding</keyword>
<dbReference type="SUPFAM" id="SSF56322">
    <property type="entry name" value="ADC synthase"/>
    <property type="match status" value="1"/>
</dbReference>
<evidence type="ECO:0000259" key="10">
    <source>
        <dbReference type="Pfam" id="PF04715"/>
    </source>
</evidence>
<gene>
    <name evidence="11" type="primary">trpE</name>
    <name evidence="11" type="ORF">CARN1_1038</name>
</gene>
<evidence type="ECO:0000256" key="6">
    <source>
        <dbReference type="ARBA" id="ARBA00023239"/>
    </source>
</evidence>
<evidence type="ECO:0000256" key="2">
    <source>
        <dbReference type="ARBA" id="ARBA00011575"/>
    </source>
</evidence>
<keyword evidence="5" id="KW-0460">Magnesium</keyword>
<dbReference type="PANTHER" id="PTHR11236">
    <property type="entry name" value="AMINOBENZOATE/ANTHRANILATE SYNTHASE"/>
    <property type="match status" value="1"/>
</dbReference>